<evidence type="ECO:0000256" key="3">
    <source>
        <dbReference type="ARBA" id="ARBA00023004"/>
    </source>
</evidence>
<feature type="binding site" description="axial binding residue" evidence="5">
    <location>
        <position position="186"/>
    </location>
    <ligand>
        <name>heme c</name>
        <dbReference type="ChEBI" id="CHEBI:61717"/>
        <label>2</label>
    </ligand>
    <ligandPart>
        <name>Fe</name>
        <dbReference type="ChEBI" id="CHEBI:18248"/>
    </ligandPart>
</feature>
<feature type="binding site" description="covalent" evidence="4">
    <location>
        <position position="37"/>
    </location>
    <ligand>
        <name>heme c</name>
        <dbReference type="ChEBI" id="CHEBI:61717"/>
        <label>1</label>
    </ligand>
</feature>
<feature type="binding site" description="covalent" evidence="4">
    <location>
        <position position="142"/>
    </location>
    <ligand>
        <name>heme c</name>
        <dbReference type="ChEBI" id="CHEBI:61717"/>
        <label>2</label>
    </ligand>
</feature>
<organism evidence="8 9">
    <name type="scientific">Nitrosomonas halophila</name>
    <dbReference type="NCBI Taxonomy" id="44576"/>
    <lineage>
        <taxon>Bacteria</taxon>
        <taxon>Pseudomonadati</taxon>
        <taxon>Pseudomonadota</taxon>
        <taxon>Betaproteobacteria</taxon>
        <taxon>Nitrosomonadales</taxon>
        <taxon>Nitrosomonadaceae</taxon>
        <taxon>Nitrosomonas</taxon>
    </lineage>
</organism>
<accession>A0A1H3JHJ2</accession>
<keyword evidence="3 5" id="KW-0408">Iron</keyword>
<dbReference type="PANTHER" id="PTHR33751:SF11">
    <property type="entry name" value="BLL4483 PROTEIN"/>
    <property type="match status" value="1"/>
</dbReference>
<evidence type="ECO:0000256" key="2">
    <source>
        <dbReference type="ARBA" id="ARBA00022723"/>
    </source>
</evidence>
<evidence type="ECO:0000256" key="4">
    <source>
        <dbReference type="PIRSR" id="PIRSR000005-1"/>
    </source>
</evidence>
<dbReference type="SUPFAM" id="SSF46626">
    <property type="entry name" value="Cytochrome c"/>
    <property type="match status" value="2"/>
</dbReference>
<evidence type="ECO:0000313" key="8">
    <source>
        <dbReference type="EMBL" id="SDY39401.1"/>
    </source>
</evidence>
<proteinExistence type="predicted"/>
<feature type="binding site" description="axial binding residue" evidence="5">
    <location>
        <position position="143"/>
    </location>
    <ligand>
        <name>heme c</name>
        <dbReference type="ChEBI" id="CHEBI:61717"/>
        <label>2</label>
    </ligand>
    <ligandPart>
        <name>Fe</name>
        <dbReference type="ChEBI" id="CHEBI:18248"/>
    </ligandPart>
</feature>
<keyword evidence="2 5" id="KW-0479">Metal-binding</keyword>
<dbReference type="InterPro" id="IPR050597">
    <property type="entry name" value="Cytochrome_c_Oxidase_Subunit"/>
</dbReference>
<dbReference type="AlphaFoldDB" id="A0A1H3JHJ2"/>
<evidence type="ECO:0000259" key="7">
    <source>
        <dbReference type="PROSITE" id="PS51007"/>
    </source>
</evidence>
<dbReference type="GO" id="GO:0020037">
    <property type="term" value="F:heme binding"/>
    <property type="evidence" value="ECO:0007669"/>
    <property type="project" value="InterPro"/>
</dbReference>
<dbReference type="RefSeq" id="WP_090414321.1">
    <property type="nucleotide sequence ID" value="NZ_FNOY01000033.1"/>
</dbReference>
<dbReference type="InterPro" id="IPR009056">
    <property type="entry name" value="Cyt_c-like_dom"/>
</dbReference>
<keyword evidence="9" id="KW-1185">Reference proteome</keyword>
<dbReference type="EMBL" id="FNOY01000033">
    <property type="protein sequence ID" value="SDY39401.1"/>
    <property type="molecule type" value="Genomic_DNA"/>
</dbReference>
<evidence type="ECO:0000256" key="6">
    <source>
        <dbReference type="SAM" id="SignalP"/>
    </source>
</evidence>
<dbReference type="GO" id="GO:0042597">
    <property type="term" value="C:periplasmic space"/>
    <property type="evidence" value="ECO:0007669"/>
    <property type="project" value="InterPro"/>
</dbReference>
<feature type="chain" id="PRO_5011610132" evidence="6">
    <location>
        <begin position="19"/>
        <end position="239"/>
    </location>
</feature>
<keyword evidence="6" id="KW-0732">Signal</keyword>
<feature type="binding site" description="axial binding residue" evidence="5">
    <location>
        <position position="41"/>
    </location>
    <ligand>
        <name>heme c</name>
        <dbReference type="ChEBI" id="CHEBI:61717"/>
        <label>1</label>
    </ligand>
    <ligandPart>
        <name>Fe</name>
        <dbReference type="ChEBI" id="CHEBI:18248"/>
    </ligandPart>
</feature>
<dbReference type="InterPro" id="IPR024167">
    <property type="entry name" value="Cytochrome_c4-like"/>
</dbReference>
<sequence>MKLFIVIWLSLGFSLANAAQPMFLEVPDTLEERVKPCTLCHGDIDRTGQDAYYPRIAGKPTGYLFNQLRNFRDGRRYYQPMAILLENLSDEYMREIAHYFATLPYVYPQPKSRAMSSEQIETVENLIYKGDSMRDLPACSACHGDALMGVEPFIPGLLGLPHAYLAAQFGGWRHGGIMRGQIPDCMSEIANKLTQYEVNALVMWLPGRPVAGKPAQSGTLAPEMVRRCRHLLSEKEIVQ</sequence>
<dbReference type="GO" id="GO:0009055">
    <property type="term" value="F:electron transfer activity"/>
    <property type="evidence" value="ECO:0007669"/>
    <property type="project" value="InterPro"/>
</dbReference>
<dbReference type="InterPro" id="IPR036909">
    <property type="entry name" value="Cyt_c-like_dom_sf"/>
</dbReference>
<gene>
    <name evidence="8" type="ORF">SAMN05421881_103313</name>
</gene>
<feature type="domain" description="Cytochrome c" evidence="7">
    <location>
        <begin position="125"/>
        <end position="209"/>
    </location>
</feature>
<dbReference type="STRING" id="44576.SAMN05421881_103313"/>
<dbReference type="PROSITE" id="PS51007">
    <property type="entry name" value="CYTC"/>
    <property type="match status" value="2"/>
</dbReference>
<dbReference type="Proteomes" id="UP000198640">
    <property type="component" value="Unassembled WGS sequence"/>
</dbReference>
<evidence type="ECO:0000313" key="9">
    <source>
        <dbReference type="Proteomes" id="UP000198640"/>
    </source>
</evidence>
<feature type="binding site" description="covalent" evidence="4">
    <location>
        <position position="139"/>
    </location>
    <ligand>
        <name>heme c</name>
        <dbReference type="ChEBI" id="CHEBI:61717"/>
        <label>2</label>
    </ligand>
</feature>
<evidence type="ECO:0000256" key="1">
    <source>
        <dbReference type="ARBA" id="ARBA00022617"/>
    </source>
</evidence>
<evidence type="ECO:0000256" key="5">
    <source>
        <dbReference type="PIRSR" id="PIRSR000005-2"/>
    </source>
</evidence>
<keyword evidence="1 4" id="KW-0349">Heme</keyword>
<feature type="binding site" description="covalent" evidence="4">
    <location>
        <position position="40"/>
    </location>
    <ligand>
        <name>heme c</name>
        <dbReference type="ChEBI" id="CHEBI:61717"/>
        <label>1</label>
    </ligand>
</feature>
<dbReference type="Gene3D" id="1.10.760.10">
    <property type="entry name" value="Cytochrome c-like domain"/>
    <property type="match status" value="2"/>
</dbReference>
<feature type="domain" description="Cytochrome c" evidence="7">
    <location>
        <begin position="14"/>
        <end position="104"/>
    </location>
</feature>
<reference evidence="8 9" key="1">
    <citation type="submission" date="2016-10" db="EMBL/GenBank/DDBJ databases">
        <authorList>
            <person name="de Groot N.N."/>
        </authorList>
    </citation>
    <scope>NUCLEOTIDE SEQUENCE [LARGE SCALE GENOMIC DNA]</scope>
    <source>
        <strain evidence="8 9">Nm1</strain>
    </source>
</reference>
<protein>
    <submittedName>
        <fullName evidence="8">Cytochrome c553</fullName>
    </submittedName>
</protein>
<dbReference type="PIRSF" id="PIRSF000005">
    <property type="entry name" value="Cytochrome_c4"/>
    <property type="match status" value="1"/>
</dbReference>
<feature type="binding site" description="axial binding residue" evidence="5">
    <location>
        <position position="81"/>
    </location>
    <ligand>
        <name>heme c</name>
        <dbReference type="ChEBI" id="CHEBI:61717"/>
        <label>1</label>
    </ligand>
    <ligandPart>
        <name>Fe</name>
        <dbReference type="ChEBI" id="CHEBI:18248"/>
    </ligandPart>
</feature>
<dbReference type="PANTHER" id="PTHR33751">
    <property type="entry name" value="CBB3-TYPE CYTOCHROME C OXIDASE SUBUNIT FIXP"/>
    <property type="match status" value="1"/>
</dbReference>
<feature type="signal peptide" evidence="6">
    <location>
        <begin position="1"/>
        <end position="18"/>
    </location>
</feature>
<dbReference type="GO" id="GO:0005506">
    <property type="term" value="F:iron ion binding"/>
    <property type="evidence" value="ECO:0007669"/>
    <property type="project" value="InterPro"/>
</dbReference>
<dbReference type="OrthoDB" id="9773456at2"/>
<comment type="PTM">
    <text evidence="4">Binds 2 heme c groups covalently per subunit.</text>
</comment>
<name>A0A1H3JHJ2_9PROT</name>